<protein>
    <submittedName>
        <fullName evidence="2">Uncharacterized protein</fullName>
    </submittedName>
</protein>
<name>A0A166E1R0_9EURY</name>
<organism evidence="2 3">
    <name type="scientific">Methanobrevibacter cuticularis</name>
    <dbReference type="NCBI Taxonomy" id="47311"/>
    <lineage>
        <taxon>Archaea</taxon>
        <taxon>Methanobacteriati</taxon>
        <taxon>Methanobacteriota</taxon>
        <taxon>Methanomada group</taxon>
        <taxon>Methanobacteria</taxon>
        <taxon>Methanobacteriales</taxon>
        <taxon>Methanobacteriaceae</taxon>
        <taxon>Methanobrevibacter</taxon>
    </lineage>
</organism>
<dbReference type="EMBL" id="LWMW01000098">
    <property type="protein sequence ID" value="KZX16180.1"/>
    <property type="molecule type" value="Genomic_DNA"/>
</dbReference>
<dbReference type="Proteomes" id="UP000077275">
    <property type="component" value="Unassembled WGS sequence"/>
</dbReference>
<keyword evidence="3" id="KW-1185">Reference proteome</keyword>
<reference evidence="2 3" key="1">
    <citation type="submission" date="2016-04" db="EMBL/GenBank/DDBJ databases">
        <title>Genome sequence of Methanobrevibacter cuticularis DSM 11139.</title>
        <authorList>
            <person name="Poehlein A."/>
            <person name="Seedorf H."/>
            <person name="Daniel R."/>
        </authorList>
    </citation>
    <scope>NUCLEOTIDE SEQUENCE [LARGE SCALE GENOMIC DNA]</scope>
    <source>
        <strain evidence="2 3">DSM 11139</strain>
    </source>
</reference>
<dbReference type="PATRIC" id="fig|47311.3.peg.1153"/>
<gene>
    <name evidence="2" type="ORF">MBCUT_10460</name>
</gene>
<evidence type="ECO:0000313" key="3">
    <source>
        <dbReference type="Proteomes" id="UP000077275"/>
    </source>
</evidence>
<feature type="region of interest" description="Disordered" evidence="1">
    <location>
        <begin position="46"/>
        <end position="72"/>
    </location>
</feature>
<evidence type="ECO:0000313" key="2">
    <source>
        <dbReference type="EMBL" id="KZX16180.1"/>
    </source>
</evidence>
<dbReference type="RefSeq" id="WP_067259638.1">
    <property type="nucleotide sequence ID" value="NZ_LWMW01000098.1"/>
</dbReference>
<dbReference type="AlphaFoldDB" id="A0A166E1R0"/>
<sequence>MSNVELVLNMLAEVSTTEISKTENPEGFEDSKDIAKRGGTIAGDARKNLEKQTRKKVVTSQNAKNPKLLEDT</sequence>
<evidence type="ECO:0000256" key="1">
    <source>
        <dbReference type="SAM" id="MobiDB-lite"/>
    </source>
</evidence>
<comment type="caution">
    <text evidence="2">The sequence shown here is derived from an EMBL/GenBank/DDBJ whole genome shotgun (WGS) entry which is preliminary data.</text>
</comment>
<proteinExistence type="predicted"/>
<accession>A0A166E1R0</accession>
<dbReference type="STRING" id="47311.MBCUT_10460"/>